<gene>
    <name evidence="1" type="ORF">B296_00017320</name>
</gene>
<name>A0A427A7V0_ENSVE</name>
<evidence type="ECO:0000313" key="2">
    <source>
        <dbReference type="Proteomes" id="UP000287651"/>
    </source>
</evidence>
<organism evidence="1 2">
    <name type="scientific">Ensete ventricosum</name>
    <name type="common">Abyssinian banana</name>
    <name type="synonym">Musa ensete</name>
    <dbReference type="NCBI Taxonomy" id="4639"/>
    <lineage>
        <taxon>Eukaryota</taxon>
        <taxon>Viridiplantae</taxon>
        <taxon>Streptophyta</taxon>
        <taxon>Embryophyta</taxon>
        <taxon>Tracheophyta</taxon>
        <taxon>Spermatophyta</taxon>
        <taxon>Magnoliopsida</taxon>
        <taxon>Liliopsida</taxon>
        <taxon>Zingiberales</taxon>
        <taxon>Musaceae</taxon>
        <taxon>Ensete</taxon>
    </lineage>
</organism>
<dbReference type="EMBL" id="AMZH03003434">
    <property type="protein sequence ID" value="RRT72336.1"/>
    <property type="molecule type" value="Genomic_DNA"/>
</dbReference>
<protein>
    <submittedName>
        <fullName evidence="1">Uncharacterized protein</fullName>
    </submittedName>
</protein>
<accession>A0A427A7V0</accession>
<evidence type="ECO:0000313" key="1">
    <source>
        <dbReference type="EMBL" id="RRT72336.1"/>
    </source>
</evidence>
<dbReference type="Proteomes" id="UP000287651">
    <property type="component" value="Unassembled WGS sequence"/>
</dbReference>
<comment type="caution">
    <text evidence="1">The sequence shown here is derived from an EMBL/GenBank/DDBJ whole genome shotgun (WGS) entry which is preliminary data.</text>
</comment>
<proteinExistence type="predicted"/>
<dbReference type="AlphaFoldDB" id="A0A427A7V0"/>
<sequence>MAPPEGCSEASDGEPNIVGKEAFYCVLPVSPKPVTTSTTYRRCPSRRARTGFWLSDKLMSMARLLPHKLQPDSLSPLVSVSFVVDMSAGGLSSCSSPLSPGVTGLIRLAAATLTVVSADLRAPVAVVWCGGGLVPSAHRHALSRRHGRPTSETVHAWRMQRCLCSDKTRTAGIPVRRGTTSSFPLMVSSYLWAMLQKYIGGLTRWSTIPSLSERQSPKRGRSVGCFFFFLESMTVSLLSNRSWSTTTQLCLESSCSAQDTKSKAKQCDLSATKPHPASQMR</sequence>
<reference evidence="1 2" key="1">
    <citation type="journal article" date="2014" name="Agronomy (Basel)">
        <title>A Draft Genome Sequence for Ensete ventricosum, the Drought-Tolerant Tree Against Hunger.</title>
        <authorList>
            <person name="Harrison J."/>
            <person name="Moore K.A."/>
            <person name="Paszkiewicz K."/>
            <person name="Jones T."/>
            <person name="Grant M."/>
            <person name="Ambacheew D."/>
            <person name="Muzemil S."/>
            <person name="Studholme D.J."/>
        </authorList>
    </citation>
    <scope>NUCLEOTIDE SEQUENCE [LARGE SCALE GENOMIC DNA]</scope>
</reference>